<evidence type="ECO:0000313" key="2">
    <source>
        <dbReference type="Proteomes" id="UP000478008"/>
    </source>
</evidence>
<proteinExistence type="predicted"/>
<dbReference type="AlphaFoldDB" id="A0A7D9GXH2"/>
<protein>
    <submittedName>
        <fullName evidence="1">DEBR0S1_12112g1_1</fullName>
    </submittedName>
</protein>
<name>A0A7D9GXH2_DEKBR</name>
<sequence length="640" mass="72738">MSSLMIAPPNLSLDSTDAEKILSTQNASMLLHLDLSTSDRLQFAKVFAIKGRKQAALREIATALKLASLKNKPQTLYEAATLLGSMGLSEQALYCCYEAKEQLKAGPPNKLLEDTFECIIKQITEDKINPFQEQTDKLTLLRKRAQNETRLLEKLTNILGDYRSINDNSYASNVVKWYAQYLSMDLKMQQIKDGATWTFLEREFFAKQLVLNISESVTSSAFYRNILNSSELEDNMILVRYGLSISNSKAKLMEHVNNLTELFNELCRNIITFQEKVSAYSFATQNYYLRGLRDYYNGDVSNALNSFQKISNFTMEWFFNQHIGVGLSRAEKEVQFSVEAISIKVASSSACFMLICILKMIRGNNLKEELDGYENSLETISKTINCIIYWSSQVGSSFNHTESYMALGKVHELLAILKSDEFHLQNELSSFRLALNKDHLEKAISSYQDALRFCCKDDPAKVRLYKRILWAILAHGGLKMSAFWVLKFVTDLSSLESDCSLISHEDQTSLNEDYFMLNYDATSNVEALTSLIYHQRTSLMSICRATSCKESGYHTSLPKFLLDPGCTQMFSKNESQNEAFSLMSSTFKGILKHGSYEREKSNFNFTNGIMKDAGIDKMSKKDKSGRIANFMNTYCTCKCQ</sequence>
<keyword evidence="2" id="KW-1185">Reference proteome</keyword>
<organism evidence="1 2">
    <name type="scientific">Dekkera bruxellensis</name>
    <name type="common">Brettanomyces custersii</name>
    <dbReference type="NCBI Taxonomy" id="5007"/>
    <lineage>
        <taxon>Eukaryota</taxon>
        <taxon>Fungi</taxon>
        <taxon>Dikarya</taxon>
        <taxon>Ascomycota</taxon>
        <taxon>Saccharomycotina</taxon>
        <taxon>Pichiomycetes</taxon>
        <taxon>Pichiales</taxon>
        <taxon>Pichiaceae</taxon>
        <taxon>Brettanomyces</taxon>
    </lineage>
</organism>
<evidence type="ECO:0000313" key="1">
    <source>
        <dbReference type="EMBL" id="VUG16263.1"/>
    </source>
</evidence>
<dbReference type="Proteomes" id="UP000478008">
    <property type="component" value="Unassembled WGS sequence"/>
</dbReference>
<reference evidence="1 2" key="1">
    <citation type="submission" date="2019-07" db="EMBL/GenBank/DDBJ databases">
        <authorList>
            <person name="Friedrich A."/>
            <person name="Schacherer J."/>
        </authorList>
    </citation>
    <scope>NUCLEOTIDE SEQUENCE [LARGE SCALE GENOMIC DNA]</scope>
</reference>
<accession>A0A7D9GXH2</accession>
<gene>
    <name evidence="1" type="ORF">DEBR0S1_12112G</name>
</gene>
<dbReference type="EMBL" id="CABFWN010000001">
    <property type="protein sequence ID" value="VUG16263.1"/>
    <property type="molecule type" value="Genomic_DNA"/>
</dbReference>